<dbReference type="Proteomes" id="UP001266807">
    <property type="component" value="Unassembled WGS sequence"/>
</dbReference>
<accession>A0ABU1QK21</accession>
<keyword evidence="2" id="KW-1185">Reference proteome</keyword>
<comment type="caution">
    <text evidence="1">The sequence shown here is derived from an EMBL/GenBank/DDBJ whole genome shotgun (WGS) entry which is preliminary data.</text>
</comment>
<evidence type="ECO:0000313" key="2">
    <source>
        <dbReference type="Proteomes" id="UP001266807"/>
    </source>
</evidence>
<dbReference type="EMBL" id="JAVDUG010000006">
    <property type="protein sequence ID" value="MDR6779992.1"/>
    <property type="molecule type" value="Genomic_DNA"/>
</dbReference>
<evidence type="ECO:0000313" key="1">
    <source>
        <dbReference type="EMBL" id="MDR6779992.1"/>
    </source>
</evidence>
<reference evidence="1 2" key="1">
    <citation type="submission" date="2023-07" db="EMBL/GenBank/DDBJ databases">
        <title>Sorghum-associated microbial communities from plants grown in Nebraska, USA.</title>
        <authorList>
            <person name="Schachtman D."/>
        </authorList>
    </citation>
    <scope>NUCLEOTIDE SEQUENCE [LARGE SCALE GENOMIC DNA]</scope>
    <source>
        <strain evidence="1 2">BE143</strain>
    </source>
</reference>
<organism evidence="1 2">
    <name type="scientific">Paenibacillus peoriae</name>
    <dbReference type="NCBI Taxonomy" id="59893"/>
    <lineage>
        <taxon>Bacteria</taxon>
        <taxon>Bacillati</taxon>
        <taxon>Bacillota</taxon>
        <taxon>Bacilli</taxon>
        <taxon>Bacillales</taxon>
        <taxon>Paenibacillaceae</taxon>
        <taxon>Paenibacillus</taxon>
    </lineage>
</organism>
<proteinExistence type="predicted"/>
<name>A0ABU1QK21_9BACL</name>
<protein>
    <submittedName>
        <fullName evidence="1">Uncharacterized protein</fullName>
    </submittedName>
</protein>
<sequence length="42" mass="5258">MTERAQDNLLRAFYMMHKDNQRFSSSVRGCFFLLFRKHHKYF</sequence>
<gene>
    <name evidence="1" type="ORF">J2W98_004287</name>
</gene>